<feature type="transmembrane region" description="Helical" evidence="3">
    <location>
        <begin position="78"/>
        <end position="96"/>
    </location>
</feature>
<keyword evidence="3" id="KW-0472">Membrane</keyword>
<comment type="caution">
    <text evidence="4">The sequence shown here is derived from an EMBL/GenBank/DDBJ whole genome shotgun (WGS) entry which is preliminary data.</text>
</comment>
<evidence type="ECO:0008006" key="6">
    <source>
        <dbReference type="Google" id="ProtNLM"/>
    </source>
</evidence>
<dbReference type="RefSeq" id="WP_379582874.1">
    <property type="nucleotide sequence ID" value="NZ_JBHSQW010000009.1"/>
</dbReference>
<proteinExistence type="predicted"/>
<keyword evidence="3" id="KW-0812">Transmembrane</keyword>
<protein>
    <recommendedName>
        <fullName evidence="6">Cell division protein FtsL</fullName>
    </recommendedName>
</protein>
<feature type="compositionally biased region" description="Low complexity" evidence="2">
    <location>
        <begin position="212"/>
        <end position="221"/>
    </location>
</feature>
<sequence>MSAPVADRQRSTARSRTAAVPVQRRTAGSRTTPVIPAQRGAGRPTVAQRAYARRDERIRRILGGRQARTSAPAGRPQFILLVMVLLGVGLVATLWLSTAAAGDSYRLQEARTQARALTEQSERLRREVATMSAAPALAQRAGELGLVPVQDPARLVVGPDGAVEVVGTPKAAVAPAPPPPPAAPEPVPAPEPAPGPEEVLTSEAATQADPVGPATGPHTTGEPPPAAAGGEQPPPAAGGGPPPAGVPAAGAG</sequence>
<gene>
    <name evidence="4" type="ORF">ACFQE5_03995</name>
</gene>
<dbReference type="Proteomes" id="UP001596302">
    <property type="component" value="Unassembled WGS sequence"/>
</dbReference>
<evidence type="ECO:0000256" key="1">
    <source>
        <dbReference type="SAM" id="Coils"/>
    </source>
</evidence>
<feature type="region of interest" description="Disordered" evidence="2">
    <location>
        <begin position="171"/>
        <end position="252"/>
    </location>
</feature>
<keyword evidence="3" id="KW-1133">Transmembrane helix</keyword>
<keyword evidence="1" id="KW-0175">Coiled coil</keyword>
<evidence type="ECO:0000256" key="3">
    <source>
        <dbReference type="SAM" id="Phobius"/>
    </source>
</evidence>
<accession>A0ABW1IXY9</accession>
<feature type="region of interest" description="Disordered" evidence="2">
    <location>
        <begin position="1"/>
        <end position="44"/>
    </location>
</feature>
<name>A0ABW1IXY9_9PSEU</name>
<dbReference type="EMBL" id="JBHSQW010000009">
    <property type="protein sequence ID" value="MFC5993374.1"/>
    <property type="molecule type" value="Genomic_DNA"/>
</dbReference>
<feature type="compositionally biased region" description="Pro residues" evidence="2">
    <location>
        <begin position="222"/>
        <end position="245"/>
    </location>
</feature>
<feature type="compositionally biased region" description="Pro residues" evidence="2">
    <location>
        <begin position="175"/>
        <end position="195"/>
    </location>
</feature>
<keyword evidence="5" id="KW-1185">Reference proteome</keyword>
<organism evidence="4 5">
    <name type="scientific">Pseudonocardia hispaniensis</name>
    <dbReference type="NCBI Taxonomy" id="904933"/>
    <lineage>
        <taxon>Bacteria</taxon>
        <taxon>Bacillati</taxon>
        <taxon>Actinomycetota</taxon>
        <taxon>Actinomycetes</taxon>
        <taxon>Pseudonocardiales</taxon>
        <taxon>Pseudonocardiaceae</taxon>
        <taxon>Pseudonocardia</taxon>
    </lineage>
</organism>
<feature type="coiled-coil region" evidence="1">
    <location>
        <begin position="107"/>
        <end position="134"/>
    </location>
</feature>
<evidence type="ECO:0000313" key="4">
    <source>
        <dbReference type="EMBL" id="MFC5993374.1"/>
    </source>
</evidence>
<evidence type="ECO:0000313" key="5">
    <source>
        <dbReference type="Proteomes" id="UP001596302"/>
    </source>
</evidence>
<reference evidence="5" key="1">
    <citation type="journal article" date="2019" name="Int. J. Syst. Evol. Microbiol.">
        <title>The Global Catalogue of Microorganisms (GCM) 10K type strain sequencing project: providing services to taxonomists for standard genome sequencing and annotation.</title>
        <authorList>
            <consortium name="The Broad Institute Genomics Platform"/>
            <consortium name="The Broad Institute Genome Sequencing Center for Infectious Disease"/>
            <person name="Wu L."/>
            <person name="Ma J."/>
        </authorList>
    </citation>
    <scope>NUCLEOTIDE SEQUENCE [LARGE SCALE GENOMIC DNA]</scope>
    <source>
        <strain evidence="5">CCM 8391</strain>
    </source>
</reference>
<evidence type="ECO:0000256" key="2">
    <source>
        <dbReference type="SAM" id="MobiDB-lite"/>
    </source>
</evidence>